<dbReference type="EMBL" id="SVBY01000025">
    <property type="protein sequence ID" value="MBE6092471.1"/>
    <property type="molecule type" value="Genomic_DNA"/>
</dbReference>
<dbReference type="AlphaFoldDB" id="A0A927WIG2"/>
<name>A0A927WIG2_SELRU</name>
<organism evidence="1 2">
    <name type="scientific">Selenomonas ruminantium</name>
    <dbReference type="NCBI Taxonomy" id="971"/>
    <lineage>
        <taxon>Bacteria</taxon>
        <taxon>Bacillati</taxon>
        <taxon>Bacillota</taxon>
        <taxon>Negativicutes</taxon>
        <taxon>Selenomonadales</taxon>
        <taxon>Selenomonadaceae</taxon>
        <taxon>Selenomonas</taxon>
    </lineage>
</organism>
<dbReference type="Proteomes" id="UP000761380">
    <property type="component" value="Unassembled WGS sequence"/>
</dbReference>
<protein>
    <submittedName>
        <fullName evidence="1">Uncharacterized protein</fullName>
    </submittedName>
</protein>
<accession>A0A927WIG2</accession>
<evidence type="ECO:0000313" key="1">
    <source>
        <dbReference type="EMBL" id="MBE6092471.1"/>
    </source>
</evidence>
<sequence>MDVNAITILPQNRMEELNSQQDRLLSEITAVKTENQKAAASLPPLHSLMANLDAVQGSQELNALGAASSSPAFVVDINSEHKELAAYAQAAFAVELHTL</sequence>
<dbReference type="RefSeq" id="WP_173881497.1">
    <property type="nucleotide sequence ID" value="NZ_CAMOFN010000034.1"/>
</dbReference>
<comment type="caution">
    <text evidence="1">The sequence shown here is derived from an EMBL/GenBank/DDBJ whole genome shotgun (WGS) entry which is preliminary data.</text>
</comment>
<reference evidence="1" key="1">
    <citation type="submission" date="2019-04" db="EMBL/GenBank/DDBJ databases">
        <title>Evolution of Biomass-Degrading Anaerobic Consortia Revealed by Metagenomics.</title>
        <authorList>
            <person name="Peng X."/>
        </authorList>
    </citation>
    <scope>NUCLEOTIDE SEQUENCE</scope>
    <source>
        <strain evidence="1">SIG240</strain>
    </source>
</reference>
<proteinExistence type="predicted"/>
<evidence type="ECO:0000313" key="2">
    <source>
        <dbReference type="Proteomes" id="UP000761380"/>
    </source>
</evidence>
<gene>
    <name evidence="1" type="ORF">E7201_04780</name>
</gene>